<dbReference type="GO" id="GO:0005737">
    <property type="term" value="C:cytoplasm"/>
    <property type="evidence" value="ECO:0007669"/>
    <property type="project" value="UniProtKB-ARBA"/>
</dbReference>
<dbReference type="Gene3D" id="2.30.110.10">
    <property type="entry name" value="Electron Transport, Fmn-binding Protein, Chain A"/>
    <property type="match status" value="1"/>
</dbReference>
<accession>A0AAN7PBY6</accession>
<evidence type="ECO:0000313" key="4">
    <source>
        <dbReference type="Proteomes" id="UP001353858"/>
    </source>
</evidence>
<protein>
    <recommendedName>
        <fullName evidence="2">CREG-like beta-barrel domain-containing protein</fullName>
    </recommendedName>
</protein>
<gene>
    <name evidence="3" type="ORF">RN001_004682</name>
</gene>
<dbReference type="PANTHER" id="PTHR13343">
    <property type="entry name" value="CREG1 PROTEIN"/>
    <property type="match status" value="1"/>
</dbReference>
<feature type="chain" id="PRO_5042952799" description="CREG-like beta-barrel domain-containing protein" evidence="1">
    <location>
        <begin position="19"/>
        <end position="204"/>
    </location>
</feature>
<dbReference type="EMBL" id="JARPUR010000002">
    <property type="protein sequence ID" value="KAK4881363.1"/>
    <property type="molecule type" value="Genomic_DNA"/>
</dbReference>
<comment type="caution">
    <text evidence="3">The sequence shown here is derived from an EMBL/GenBank/DDBJ whole genome shotgun (WGS) entry which is preliminary data.</text>
</comment>
<dbReference type="Proteomes" id="UP001353858">
    <property type="component" value="Unassembled WGS sequence"/>
</dbReference>
<organism evidence="3 4">
    <name type="scientific">Aquatica leii</name>
    <dbReference type="NCBI Taxonomy" id="1421715"/>
    <lineage>
        <taxon>Eukaryota</taxon>
        <taxon>Metazoa</taxon>
        <taxon>Ecdysozoa</taxon>
        <taxon>Arthropoda</taxon>
        <taxon>Hexapoda</taxon>
        <taxon>Insecta</taxon>
        <taxon>Pterygota</taxon>
        <taxon>Neoptera</taxon>
        <taxon>Endopterygota</taxon>
        <taxon>Coleoptera</taxon>
        <taxon>Polyphaga</taxon>
        <taxon>Elateriformia</taxon>
        <taxon>Elateroidea</taxon>
        <taxon>Lampyridae</taxon>
        <taxon>Luciolinae</taxon>
        <taxon>Aquatica</taxon>
    </lineage>
</organism>
<keyword evidence="1" id="KW-0732">Signal</keyword>
<dbReference type="Pfam" id="PF13883">
    <property type="entry name" value="CREG_beta-barrel"/>
    <property type="match status" value="1"/>
</dbReference>
<dbReference type="InterPro" id="IPR012349">
    <property type="entry name" value="Split_barrel_FMN-bd"/>
</dbReference>
<dbReference type="InterPro" id="IPR055343">
    <property type="entry name" value="CREG_beta-barrel"/>
</dbReference>
<dbReference type="PANTHER" id="PTHR13343:SF17">
    <property type="entry name" value="CELLULAR REPRESSOR OF E1A-STIMULATED GENES, ISOFORM A"/>
    <property type="match status" value="1"/>
</dbReference>
<dbReference type="SUPFAM" id="SSF50475">
    <property type="entry name" value="FMN-binding split barrel"/>
    <property type="match status" value="1"/>
</dbReference>
<proteinExistence type="predicted"/>
<keyword evidence="4" id="KW-1185">Reference proteome</keyword>
<evidence type="ECO:0000313" key="3">
    <source>
        <dbReference type="EMBL" id="KAK4881363.1"/>
    </source>
</evidence>
<feature type="domain" description="CREG-like beta-barrel" evidence="2">
    <location>
        <begin position="28"/>
        <end position="194"/>
    </location>
</feature>
<evidence type="ECO:0000256" key="1">
    <source>
        <dbReference type="SAM" id="SignalP"/>
    </source>
</evidence>
<sequence>MYFKGFLCFLFTCVHTNGLIVTEPNPPKPNPSALMARYIMHSVGWATISSISTMPEIKSFPYANLEEMVDGLDDKGNGVPYFYVAVYDPLTIDTEQDNRCTLVASLAESSWCKEKNFEEEDPRCARVMISGRFVRVSNTTEEHNSALNHMHRKHPQSNYWPTSHHFYIGKIDIQHINLFDSFGGIKTINVKEYLNANEEFDNNI</sequence>
<evidence type="ECO:0000259" key="2">
    <source>
        <dbReference type="Pfam" id="PF13883"/>
    </source>
</evidence>
<reference evidence="4" key="1">
    <citation type="submission" date="2023-01" db="EMBL/GenBank/DDBJ databases">
        <title>Key to firefly adult light organ development and bioluminescence: homeobox transcription factors regulate luciferase expression and transportation to peroxisome.</title>
        <authorList>
            <person name="Fu X."/>
        </authorList>
    </citation>
    <scope>NUCLEOTIDE SEQUENCE [LARGE SCALE GENOMIC DNA]</scope>
</reference>
<name>A0AAN7PBY6_9COLE</name>
<feature type="signal peptide" evidence="1">
    <location>
        <begin position="1"/>
        <end position="18"/>
    </location>
</feature>
<dbReference type="GO" id="GO:0005615">
    <property type="term" value="C:extracellular space"/>
    <property type="evidence" value="ECO:0007669"/>
    <property type="project" value="TreeGrafter"/>
</dbReference>
<dbReference type="AlphaFoldDB" id="A0AAN7PBY6"/>